<feature type="transmembrane region" description="Helical" evidence="5">
    <location>
        <begin position="64"/>
        <end position="82"/>
    </location>
</feature>
<evidence type="ECO:0000313" key="7">
    <source>
        <dbReference type="Proteomes" id="UP000000466"/>
    </source>
</evidence>
<dbReference type="OrthoDB" id="9811701at2"/>
<dbReference type="RefSeq" id="WP_015047907.1">
    <property type="nucleotide sequence ID" value="NC_018868.3"/>
</dbReference>
<keyword evidence="7" id="KW-1185">Reference proteome</keyword>
<gene>
    <name evidence="6" type="ordered locus">M5M_12965</name>
</gene>
<accession>K4KNR2</accession>
<organism evidence="6 7">
    <name type="scientific">Simiduia agarivorans (strain DSM 21679 / JCM 13881 / BCRC 17597 / SA1)</name>
    <dbReference type="NCBI Taxonomy" id="1117647"/>
    <lineage>
        <taxon>Bacteria</taxon>
        <taxon>Pseudomonadati</taxon>
        <taxon>Pseudomonadota</taxon>
        <taxon>Gammaproteobacteria</taxon>
        <taxon>Cellvibrionales</taxon>
        <taxon>Cellvibrionaceae</taxon>
        <taxon>Simiduia</taxon>
    </lineage>
</organism>
<name>K4KNR2_SIMAS</name>
<reference evidence="6 7" key="1">
    <citation type="journal article" date="2013" name="Genome Announc.">
        <title>Complete genome sequence of Simiduia agarivorans SA1(T), a marine bacterium able to degrade a variety of polysaccharides.</title>
        <authorList>
            <person name="Lin S.Y."/>
            <person name="Shieh W.Y."/>
            <person name="Chen J.S."/>
            <person name="Tang S.L."/>
        </authorList>
    </citation>
    <scope>NUCLEOTIDE SEQUENCE [LARGE SCALE GENOMIC DNA]</scope>
    <source>
        <strain evidence="7">DSM 21679 / JCM 13881 / BCRC 17597 / SA1</strain>
    </source>
</reference>
<proteinExistence type="predicted"/>
<keyword evidence="4 5" id="KW-0472">Membrane</keyword>
<evidence type="ECO:0000256" key="3">
    <source>
        <dbReference type="ARBA" id="ARBA00022989"/>
    </source>
</evidence>
<feature type="transmembrane region" description="Helical" evidence="5">
    <location>
        <begin position="205"/>
        <end position="226"/>
    </location>
</feature>
<dbReference type="PANTHER" id="PTHR30249">
    <property type="entry name" value="PUTATIVE SEROTONIN TRANSPORTER"/>
    <property type="match status" value="1"/>
</dbReference>
<dbReference type="HOGENOM" id="CLU_082099_0_1_6"/>
<evidence type="ECO:0000256" key="5">
    <source>
        <dbReference type="SAM" id="Phobius"/>
    </source>
</evidence>
<sequence length="230" mass="24120">MSSNLFWLGCLLLTLAAYLLGDLLYQRSGRRLWLHPLATGSACIALGLWLAGVDYPQYRQASELFYLLLGLATVALAVPLHRELHQLKGLVMPVAITLVFGSAIACTTALVSAWLLGADADLLRALAPKSVTTPIALGLSQSLGANVSVTTGVVIYTGVFGALIASPVFRWAGLADPRLQGIVLGINAHGVGTARGFEISPVTGAFAGLGMGLTGAITALWLPYVIPWLI</sequence>
<comment type="subcellular location">
    <subcellularLocation>
        <location evidence="1">Membrane</location>
        <topology evidence="1">Multi-pass membrane protein</topology>
    </subcellularLocation>
</comment>
<evidence type="ECO:0000256" key="4">
    <source>
        <dbReference type="ARBA" id="ARBA00023136"/>
    </source>
</evidence>
<dbReference type="AlphaFoldDB" id="K4KNR2"/>
<dbReference type="InterPro" id="IPR007300">
    <property type="entry name" value="CidB/LrgB"/>
</dbReference>
<feature type="transmembrane region" description="Helical" evidence="5">
    <location>
        <begin position="32"/>
        <end position="52"/>
    </location>
</feature>
<protein>
    <submittedName>
        <fullName evidence="6">LrgB family protein</fullName>
    </submittedName>
</protein>
<keyword evidence="2 5" id="KW-0812">Transmembrane</keyword>
<feature type="transmembrane region" description="Helical" evidence="5">
    <location>
        <begin position="147"/>
        <end position="169"/>
    </location>
</feature>
<keyword evidence="3 5" id="KW-1133">Transmembrane helix</keyword>
<dbReference type="KEGG" id="saga:M5M_12965"/>
<evidence type="ECO:0000313" key="6">
    <source>
        <dbReference type="EMBL" id="AFU99743.1"/>
    </source>
</evidence>
<evidence type="ECO:0000256" key="1">
    <source>
        <dbReference type="ARBA" id="ARBA00004141"/>
    </source>
</evidence>
<dbReference type="eggNOG" id="COG1346">
    <property type="taxonomic scope" value="Bacteria"/>
</dbReference>
<dbReference type="EMBL" id="CP003746">
    <property type="protein sequence ID" value="AFU99743.1"/>
    <property type="molecule type" value="Genomic_DNA"/>
</dbReference>
<feature type="transmembrane region" description="Helical" evidence="5">
    <location>
        <begin position="94"/>
        <end position="116"/>
    </location>
</feature>
<dbReference type="GO" id="GO:0016020">
    <property type="term" value="C:membrane"/>
    <property type="evidence" value="ECO:0007669"/>
    <property type="project" value="UniProtKB-SubCell"/>
</dbReference>
<feature type="transmembrane region" description="Helical" evidence="5">
    <location>
        <begin position="6"/>
        <end position="25"/>
    </location>
</feature>
<dbReference type="Proteomes" id="UP000000466">
    <property type="component" value="Chromosome"/>
</dbReference>
<dbReference type="Pfam" id="PF04172">
    <property type="entry name" value="LrgB"/>
    <property type="match status" value="1"/>
</dbReference>
<dbReference type="STRING" id="1117647.M5M_12965"/>
<evidence type="ECO:0000256" key="2">
    <source>
        <dbReference type="ARBA" id="ARBA00022692"/>
    </source>
</evidence>
<dbReference type="PANTHER" id="PTHR30249:SF0">
    <property type="entry name" value="PLASTIDAL GLYCOLATE_GLYCERATE TRANSLOCATOR 1, CHLOROPLASTIC"/>
    <property type="match status" value="1"/>
</dbReference>